<reference evidence="2" key="2">
    <citation type="submission" date="2020-09" db="EMBL/GenBank/DDBJ databases">
        <authorList>
            <person name="Sun Q."/>
            <person name="Kim S."/>
        </authorList>
    </citation>
    <scope>NUCLEOTIDE SEQUENCE</scope>
    <source>
        <strain evidence="2">KCTC 32337</strain>
    </source>
</reference>
<feature type="compositionally biased region" description="Polar residues" evidence="1">
    <location>
        <begin position="19"/>
        <end position="30"/>
    </location>
</feature>
<organism evidence="2 3">
    <name type="scientific">Paraglaciecola chathamensis</name>
    <dbReference type="NCBI Taxonomy" id="368405"/>
    <lineage>
        <taxon>Bacteria</taxon>
        <taxon>Pseudomonadati</taxon>
        <taxon>Pseudomonadota</taxon>
        <taxon>Gammaproteobacteria</taxon>
        <taxon>Alteromonadales</taxon>
        <taxon>Alteromonadaceae</taxon>
        <taxon>Paraglaciecola</taxon>
    </lineage>
</organism>
<name>A0A8H9M582_9ALTE</name>
<evidence type="ECO:0000256" key="1">
    <source>
        <dbReference type="SAM" id="MobiDB-lite"/>
    </source>
</evidence>
<reference evidence="2" key="1">
    <citation type="journal article" date="2014" name="Int. J. Syst. Evol. Microbiol.">
        <title>Complete genome sequence of Corynebacterium casei LMG S-19264T (=DSM 44701T), isolated from a smear-ripened cheese.</title>
        <authorList>
            <consortium name="US DOE Joint Genome Institute (JGI-PGF)"/>
            <person name="Walter F."/>
            <person name="Albersmeier A."/>
            <person name="Kalinowski J."/>
            <person name="Ruckert C."/>
        </authorList>
    </citation>
    <scope>NUCLEOTIDE SEQUENCE</scope>
    <source>
        <strain evidence="2">KCTC 32337</strain>
    </source>
</reference>
<evidence type="ECO:0000313" key="2">
    <source>
        <dbReference type="EMBL" id="GGZ76593.1"/>
    </source>
</evidence>
<dbReference type="Proteomes" id="UP000622604">
    <property type="component" value="Unassembled WGS sequence"/>
</dbReference>
<dbReference type="AlphaFoldDB" id="A0A8H9M582"/>
<accession>A0A8H9M582</accession>
<protein>
    <submittedName>
        <fullName evidence="2">Uncharacterized protein</fullName>
    </submittedName>
</protein>
<gene>
    <name evidence="2" type="ORF">GCM10011274_38550</name>
</gene>
<feature type="region of interest" description="Disordered" evidence="1">
    <location>
        <begin position="1"/>
        <end position="36"/>
    </location>
</feature>
<dbReference type="EMBL" id="BMZC01000013">
    <property type="protein sequence ID" value="GGZ76593.1"/>
    <property type="molecule type" value="Genomic_DNA"/>
</dbReference>
<dbReference type="RefSeq" id="WP_191866994.1">
    <property type="nucleotide sequence ID" value="NZ_BMZC01000013.1"/>
</dbReference>
<sequence>MTEGHSKQSACFSERSESVGDSNFPDNSSDLSDDQIGVNPRLLGAALLSGERFTMDGEAGCTTKDGLKMSFVLNTFEEPDRRALYRDVSSRRYDKKDAAVSGLESLPEHGLSWLLLSAVGKK</sequence>
<evidence type="ECO:0000313" key="3">
    <source>
        <dbReference type="Proteomes" id="UP000622604"/>
    </source>
</evidence>
<comment type="caution">
    <text evidence="2">The sequence shown here is derived from an EMBL/GenBank/DDBJ whole genome shotgun (WGS) entry which is preliminary data.</text>
</comment>
<proteinExistence type="predicted"/>